<evidence type="ECO:0000256" key="1">
    <source>
        <dbReference type="SAM" id="MobiDB-lite"/>
    </source>
</evidence>
<feature type="compositionally biased region" description="Low complexity" evidence="1">
    <location>
        <begin position="102"/>
        <end position="114"/>
    </location>
</feature>
<dbReference type="AlphaFoldDB" id="A0A511KG53"/>
<evidence type="ECO:0000313" key="3">
    <source>
        <dbReference type="Proteomes" id="UP000321518"/>
    </source>
</evidence>
<gene>
    <name evidence="2" type="ORF">Rt10032_c07g3374</name>
</gene>
<dbReference type="Proteomes" id="UP000321518">
    <property type="component" value="Unassembled WGS sequence"/>
</dbReference>
<feature type="compositionally biased region" description="Basic and acidic residues" evidence="1">
    <location>
        <begin position="29"/>
        <end position="42"/>
    </location>
</feature>
<comment type="caution">
    <text evidence="2">The sequence shown here is derived from an EMBL/GenBank/DDBJ whole genome shotgun (WGS) entry which is preliminary data.</text>
</comment>
<accession>A0A511KG53</accession>
<proteinExistence type="predicted"/>
<feature type="compositionally biased region" description="Polar residues" evidence="1">
    <location>
        <begin position="70"/>
        <end position="82"/>
    </location>
</feature>
<dbReference type="EMBL" id="BJWK01000007">
    <property type="protein sequence ID" value="GEM09357.1"/>
    <property type="molecule type" value="Genomic_DNA"/>
</dbReference>
<organism evidence="2 3">
    <name type="scientific">Rhodotorula toruloides</name>
    <name type="common">Yeast</name>
    <name type="synonym">Rhodosporidium toruloides</name>
    <dbReference type="NCBI Taxonomy" id="5286"/>
    <lineage>
        <taxon>Eukaryota</taxon>
        <taxon>Fungi</taxon>
        <taxon>Dikarya</taxon>
        <taxon>Basidiomycota</taxon>
        <taxon>Pucciniomycotina</taxon>
        <taxon>Microbotryomycetes</taxon>
        <taxon>Sporidiobolales</taxon>
        <taxon>Sporidiobolaceae</taxon>
        <taxon>Rhodotorula</taxon>
    </lineage>
</organism>
<dbReference type="OrthoDB" id="2530134at2759"/>
<reference evidence="2 3" key="1">
    <citation type="submission" date="2019-07" db="EMBL/GenBank/DDBJ databases">
        <title>Rhodotorula toruloides NBRC10032 genome sequencing.</title>
        <authorList>
            <person name="Shida Y."/>
            <person name="Takaku H."/>
            <person name="Ogasawara W."/>
            <person name="Mori K."/>
        </authorList>
    </citation>
    <scope>NUCLEOTIDE SEQUENCE [LARGE SCALE GENOMIC DNA]</scope>
    <source>
        <strain evidence="2 3">NBRC10032</strain>
    </source>
</reference>
<feature type="compositionally biased region" description="Low complexity" evidence="1">
    <location>
        <begin position="50"/>
        <end position="67"/>
    </location>
</feature>
<protein>
    <submittedName>
        <fullName evidence="2">Uncharacterized protein</fullName>
    </submittedName>
</protein>
<feature type="region of interest" description="Disordered" evidence="1">
    <location>
        <begin position="29"/>
        <end position="132"/>
    </location>
</feature>
<sequence>MPVYGAMKRSRLEWLDLLTPCVTRAGLAEHTEKIPDMSETRRIGTPLPRNPSSSSSSTGDRSSTNKSHNPRTGSPLKQASRLSSEESDSHTVSAGGSPEAPSRPSSTDRQSSSTEEQRERPQGLQATTRQQLTEAELKALAAAAVAKTRIRADPSMSSAFKKDQDPDLYELFVG</sequence>
<name>A0A511KG53_RHOTO</name>
<evidence type="ECO:0000313" key="2">
    <source>
        <dbReference type="EMBL" id="GEM09357.1"/>
    </source>
</evidence>